<proteinExistence type="predicted"/>
<evidence type="ECO:0000313" key="2">
    <source>
        <dbReference type="EMBL" id="CAB1436105.1"/>
    </source>
</evidence>
<keyword evidence="3" id="KW-1185">Reference proteome</keyword>
<accession>A0A9N7YLJ4</accession>
<dbReference type="AlphaFoldDB" id="A0A9N7YLJ4"/>
<feature type="region of interest" description="Disordered" evidence="1">
    <location>
        <begin position="114"/>
        <end position="165"/>
    </location>
</feature>
<gene>
    <name evidence="2" type="ORF">PLEPLA_LOCUS24146</name>
</gene>
<dbReference type="EMBL" id="CADEAL010001856">
    <property type="protein sequence ID" value="CAB1436105.1"/>
    <property type="molecule type" value="Genomic_DNA"/>
</dbReference>
<feature type="compositionally biased region" description="Low complexity" evidence="1">
    <location>
        <begin position="127"/>
        <end position="141"/>
    </location>
</feature>
<dbReference type="Proteomes" id="UP001153269">
    <property type="component" value="Unassembled WGS sequence"/>
</dbReference>
<comment type="caution">
    <text evidence="2">The sequence shown here is derived from an EMBL/GenBank/DDBJ whole genome shotgun (WGS) entry which is preliminary data.</text>
</comment>
<reference evidence="2" key="1">
    <citation type="submission" date="2020-03" db="EMBL/GenBank/DDBJ databases">
        <authorList>
            <person name="Weist P."/>
        </authorList>
    </citation>
    <scope>NUCLEOTIDE SEQUENCE</scope>
</reference>
<name>A0A9N7YLJ4_PLEPL</name>
<evidence type="ECO:0000256" key="1">
    <source>
        <dbReference type="SAM" id="MobiDB-lite"/>
    </source>
</evidence>
<evidence type="ECO:0000313" key="3">
    <source>
        <dbReference type="Proteomes" id="UP001153269"/>
    </source>
</evidence>
<protein>
    <submittedName>
        <fullName evidence="2">Uncharacterized protein</fullName>
    </submittedName>
</protein>
<organism evidence="2 3">
    <name type="scientific">Pleuronectes platessa</name>
    <name type="common">European plaice</name>
    <dbReference type="NCBI Taxonomy" id="8262"/>
    <lineage>
        <taxon>Eukaryota</taxon>
        <taxon>Metazoa</taxon>
        <taxon>Chordata</taxon>
        <taxon>Craniata</taxon>
        <taxon>Vertebrata</taxon>
        <taxon>Euteleostomi</taxon>
        <taxon>Actinopterygii</taxon>
        <taxon>Neopterygii</taxon>
        <taxon>Teleostei</taxon>
        <taxon>Neoteleostei</taxon>
        <taxon>Acanthomorphata</taxon>
        <taxon>Carangaria</taxon>
        <taxon>Pleuronectiformes</taxon>
        <taxon>Pleuronectoidei</taxon>
        <taxon>Pleuronectidae</taxon>
        <taxon>Pleuronectes</taxon>
    </lineage>
</organism>
<sequence>MTCGVNSSPSSSALPRLGPRLPSDKSLVCDEYNGRNDFQKNLPLVPFRDVVGHVRVKDSRWSSRGFWTVCELTATGRVMSRRSSRLLSGGYYNSDEESDSSSVTNISYRENPVKVFKKKAGTRKASPRTSSRANSNASSPSLESTTTADQCDGPSPSPSSSQPPAVMKTETYVFPGSDPSSCPDPVILPESNPHMLPLRASREEPVRGTLQLHQARITPQAPPQGAGSERSGQLGLLVLRGYLQEAPRGPQQLR</sequence>
<feature type="compositionally biased region" description="Basic residues" evidence="1">
    <location>
        <begin position="115"/>
        <end position="126"/>
    </location>
</feature>